<keyword evidence="3" id="KW-0732">Signal</keyword>
<evidence type="ECO:0000259" key="4">
    <source>
        <dbReference type="Pfam" id="PF14257"/>
    </source>
</evidence>
<dbReference type="PROSITE" id="PS51257">
    <property type="entry name" value="PROKAR_LIPOPROTEIN"/>
    <property type="match status" value="1"/>
</dbReference>
<keyword evidence="2" id="KW-0472">Membrane</keyword>
<feature type="compositionally biased region" description="Pro residues" evidence="1">
    <location>
        <begin position="75"/>
        <end position="84"/>
    </location>
</feature>
<feature type="chain" id="PRO_5038646459" evidence="3">
    <location>
        <begin position="20"/>
        <end position="332"/>
    </location>
</feature>
<sequence>MNRTGTLLALALTTTVALTACSSSDGGDSAARSDEGASSAERLEDRSGSAESPQAAPSEGADEGAGGSSGSAEGAPPPATPAPDPSTVIATGTIDLVADDVAETRRDVQRLADETGGRVASEETTTDRDGVMDGSRLELQVPSATFDDTMAAVEDVAATASSTRSLEDVGTEIVDTEARIRAQEQSLTRIEALLAEAEDLTELVAIESELTSRQAALDSLTSQLDYLQDATSYSTITVYVERTDEAAVDEADDDEDRGGFLGGLADGWDGLSGTLGALAVALGLLLPWVLLLAAISLPLAWGLRRLRRRRATAVTTGTDRPGPDLPAHPGRP</sequence>
<dbReference type="Pfam" id="PF14257">
    <property type="entry name" value="DUF4349"/>
    <property type="match status" value="1"/>
</dbReference>
<evidence type="ECO:0000256" key="1">
    <source>
        <dbReference type="SAM" id="MobiDB-lite"/>
    </source>
</evidence>
<organism evidence="5 6">
    <name type="scientific">Nocardioides zeae</name>
    <dbReference type="NCBI Taxonomy" id="1457234"/>
    <lineage>
        <taxon>Bacteria</taxon>
        <taxon>Bacillati</taxon>
        <taxon>Actinomycetota</taxon>
        <taxon>Actinomycetes</taxon>
        <taxon>Propionibacteriales</taxon>
        <taxon>Nocardioidaceae</taxon>
        <taxon>Nocardioides</taxon>
    </lineage>
</organism>
<evidence type="ECO:0000256" key="3">
    <source>
        <dbReference type="SAM" id="SignalP"/>
    </source>
</evidence>
<keyword evidence="2" id="KW-1133">Transmembrane helix</keyword>
<feature type="region of interest" description="Disordered" evidence="1">
    <location>
        <begin position="312"/>
        <end position="332"/>
    </location>
</feature>
<evidence type="ECO:0000256" key="2">
    <source>
        <dbReference type="SAM" id="Phobius"/>
    </source>
</evidence>
<dbReference type="InterPro" id="IPR025645">
    <property type="entry name" value="DUF4349"/>
</dbReference>
<proteinExistence type="predicted"/>
<comment type="caution">
    <text evidence="5">The sequence shown here is derived from an EMBL/GenBank/DDBJ whole genome shotgun (WGS) entry which is preliminary data.</text>
</comment>
<evidence type="ECO:0000313" key="6">
    <source>
        <dbReference type="Proteomes" id="UP000468687"/>
    </source>
</evidence>
<accession>A0A6P0HMM1</accession>
<feature type="compositionally biased region" description="Basic and acidic residues" evidence="1">
    <location>
        <begin position="31"/>
        <end position="48"/>
    </location>
</feature>
<name>A0A6P0HMM1_9ACTN</name>
<feature type="compositionally biased region" description="Low complexity" evidence="1">
    <location>
        <begin position="20"/>
        <end position="30"/>
    </location>
</feature>
<dbReference type="EMBL" id="JAAGXA010000007">
    <property type="protein sequence ID" value="NEN78875.1"/>
    <property type="molecule type" value="Genomic_DNA"/>
</dbReference>
<feature type="region of interest" description="Disordered" evidence="1">
    <location>
        <begin position="20"/>
        <end position="88"/>
    </location>
</feature>
<reference evidence="5 6" key="1">
    <citation type="journal article" date="2014" name="Int. J. Syst. Evol. Microbiol.">
        <title>Nocardioides zeae sp. nov., isolated from the stem of Zea mays.</title>
        <authorList>
            <person name="Glaeser S.P."/>
            <person name="McInroy J.A."/>
            <person name="Busse H.J."/>
            <person name="Kampfer P."/>
        </authorList>
    </citation>
    <scope>NUCLEOTIDE SEQUENCE [LARGE SCALE GENOMIC DNA]</scope>
    <source>
        <strain evidence="5 6">JCM 30728</strain>
    </source>
</reference>
<dbReference type="Proteomes" id="UP000468687">
    <property type="component" value="Unassembled WGS sequence"/>
</dbReference>
<feature type="transmembrane region" description="Helical" evidence="2">
    <location>
        <begin position="275"/>
        <end position="301"/>
    </location>
</feature>
<keyword evidence="6" id="KW-1185">Reference proteome</keyword>
<gene>
    <name evidence="5" type="ORF">G3T38_11365</name>
</gene>
<feature type="signal peptide" evidence="3">
    <location>
        <begin position="1"/>
        <end position="19"/>
    </location>
</feature>
<dbReference type="RefSeq" id="WP_163772427.1">
    <property type="nucleotide sequence ID" value="NZ_JAAGXA010000007.1"/>
</dbReference>
<feature type="domain" description="DUF4349" evidence="4">
    <location>
        <begin position="88"/>
        <end position="299"/>
    </location>
</feature>
<dbReference type="AlphaFoldDB" id="A0A6P0HMM1"/>
<protein>
    <submittedName>
        <fullName evidence="5">DUF4349 domain-containing protein</fullName>
    </submittedName>
</protein>
<keyword evidence="2" id="KW-0812">Transmembrane</keyword>
<evidence type="ECO:0000313" key="5">
    <source>
        <dbReference type="EMBL" id="NEN78875.1"/>
    </source>
</evidence>